<keyword evidence="2" id="KW-1185">Reference proteome</keyword>
<dbReference type="Proteomes" id="UP001558613">
    <property type="component" value="Unassembled WGS sequence"/>
</dbReference>
<gene>
    <name evidence="1" type="ORF">QQF64_002337</name>
</gene>
<proteinExistence type="predicted"/>
<accession>A0ABR3MPX7</accession>
<evidence type="ECO:0000313" key="2">
    <source>
        <dbReference type="Proteomes" id="UP001558613"/>
    </source>
</evidence>
<comment type="caution">
    <text evidence="1">The sequence shown here is derived from an EMBL/GenBank/DDBJ whole genome shotgun (WGS) entry which is preliminary data.</text>
</comment>
<sequence length="106" mass="11252">MADRGESTAFVVLTKSALPSPYRKLSSSIINAPTVNSSRLYRSSTHYSKPRAEALAHPAAPLVPPSLLFREQGLRGAAGDELHQLKASHQGLYLITAQAASPLGGE</sequence>
<protein>
    <submittedName>
        <fullName evidence="1">Uncharacterized protein</fullName>
    </submittedName>
</protein>
<organism evidence="1 2">
    <name type="scientific">Cirrhinus molitorella</name>
    <name type="common">mud carp</name>
    <dbReference type="NCBI Taxonomy" id="172907"/>
    <lineage>
        <taxon>Eukaryota</taxon>
        <taxon>Metazoa</taxon>
        <taxon>Chordata</taxon>
        <taxon>Craniata</taxon>
        <taxon>Vertebrata</taxon>
        <taxon>Euteleostomi</taxon>
        <taxon>Actinopterygii</taxon>
        <taxon>Neopterygii</taxon>
        <taxon>Teleostei</taxon>
        <taxon>Ostariophysi</taxon>
        <taxon>Cypriniformes</taxon>
        <taxon>Cyprinidae</taxon>
        <taxon>Labeoninae</taxon>
        <taxon>Labeonini</taxon>
        <taxon>Cirrhinus</taxon>
    </lineage>
</organism>
<reference evidence="1 2" key="1">
    <citation type="submission" date="2023-09" db="EMBL/GenBank/DDBJ databases">
        <authorList>
            <person name="Wang M."/>
        </authorList>
    </citation>
    <scope>NUCLEOTIDE SEQUENCE [LARGE SCALE GENOMIC DNA]</scope>
    <source>
        <strain evidence="1">GT-2023</strain>
        <tissue evidence="1">Liver</tissue>
    </source>
</reference>
<name>A0ABR3MPX7_9TELE</name>
<evidence type="ECO:0000313" key="1">
    <source>
        <dbReference type="EMBL" id="KAL1266662.1"/>
    </source>
</evidence>
<dbReference type="EMBL" id="JAYMGO010000010">
    <property type="protein sequence ID" value="KAL1266662.1"/>
    <property type="molecule type" value="Genomic_DNA"/>
</dbReference>